<dbReference type="PROSITE" id="PS51176">
    <property type="entry name" value="PDH_ADH"/>
    <property type="match status" value="1"/>
</dbReference>
<dbReference type="EMBL" id="AENY02000003">
    <property type="protein sequence ID" value="EKP94609.1"/>
    <property type="molecule type" value="Genomic_DNA"/>
</dbReference>
<dbReference type="Gene3D" id="3.40.50.720">
    <property type="entry name" value="NAD(P)-binding Rossmann-like Domain"/>
    <property type="match status" value="1"/>
</dbReference>
<dbReference type="PROSITE" id="PS00065">
    <property type="entry name" value="D_2_HYDROXYACID_DH_1"/>
    <property type="match status" value="1"/>
</dbReference>
<dbReference type="PANTHER" id="PTHR21363">
    <property type="entry name" value="PREPHENATE DEHYDROGENASE"/>
    <property type="match status" value="1"/>
</dbReference>
<dbReference type="SUPFAM" id="SSF51735">
    <property type="entry name" value="NAD(P)-binding Rossmann-fold domains"/>
    <property type="match status" value="1"/>
</dbReference>
<feature type="region of interest" description="Disordered" evidence="4">
    <location>
        <begin position="1"/>
        <end position="24"/>
    </location>
</feature>
<protein>
    <submittedName>
        <fullName evidence="6">Prephenate dehydrogenase</fullName>
        <ecNumber evidence="6">1.3.1.12</ecNumber>
    </submittedName>
</protein>
<gene>
    <name evidence="6" type="ORF">ThesuDRAFT_02348</name>
</gene>
<dbReference type="Proteomes" id="UP000005710">
    <property type="component" value="Unassembled WGS sequence"/>
</dbReference>
<name>K6Q110_9FIRM</name>
<evidence type="ECO:0000256" key="3">
    <source>
        <dbReference type="ARBA" id="ARBA00029440"/>
    </source>
</evidence>
<dbReference type="InterPro" id="IPR008927">
    <property type="entry name" value="6-PGluconate_DH-like_C_sf"/>
</dbReference>
<keyword evidence="2 6" id="KW-0560">Oxidoreductase</keyword>
<dbReference type="Gene3D" id="1.10.3660.10">
    <property type="entry name" value="6-phosphogluconate dehydrogenase C-terminal like domain"/>
    <property type="match status" value="1"/>
</dbReference>
<reference evidence="6" key="1">
    <citation type="submission" date="2010-10" db="EMBL/GenBank/DDBJ databases">
        <authorList>
            <consortium name="US DOE Joint Genome Institute (JGI-PGF)"/>
            <person name="Lucas S."/>
            <person name="Copeland A."/>
            <person name="Lapidus A."/>
            <person name="Bruce D."/>
            <person name="Goodwin L."/>
            <person name="Pitluck S."/>
            <person name="Kyrpides N."/>
            <person name="Mavromatis K."/>
            <person name="Detter J.C."/>
            <person name="Han C."/>
            <person name="Land M."/>
            <person name="Hauser L."/>
            <person name="Markowitz V."/>
            <person name="Cheng J.-F."/>
            <person name="Hugenholtz P."/>
            <person name="Woyke T."/>
            <person name="Wu D."/>
            <person name="Pukall R."/>
            <person name="Wahrenburg C."/>
            <person name="Brambilla E."/>
            <person name="Klenk H.-P."/>
            <person name="Eisen J.A."/>
        </authorList>
    </citation>
    <scope>NUCLEOTIDE SEQUENCE [LARGE SCALE GENOMIC DNA]</scope>
    <source>
        <strain evidence="6">DSM 13965</strain>
    </source>
</reference>
<dbReference type="RefSeq" id="WP_006904630.1">
    <property type="nucleotide sequence ID" value="NZ_JH976535.1"/>
</dbReference>
<comment type="pathway">
    <text evidence="3">Amino-acid biosynthesis.</text>
</comment>
<accession>K6Q110</accession>
<evidence type="ECO:0000256" key="1">
    <source>
        <dbReference type="ARBA" id="ARBA00007964"/>
    </source>
</evidence>
<dbReference type="InterPro" id="IPR046826">
    <property type="entry name" value="PDH_N"/>
</dbReference>
<dbReference type="GO" id="GO:0008977">
    <property type="term" value="F:prephenate dehydrogenase (NAD+) activity"/>
    <property type="evidence" value="ECO:0007669"/>
    <property type="project" value="UniProtKB-EC"/>
</dbReference>
<evidence type="ECO:0000256" key="4">
    <source>
        <dbReference type="SAM" id="MobiDB-lite"/>
    </source>
</evidence>
<dbReference type="SUPFAM" id="SSF48179">
    <property type="entry name" value="6-phosphogluconate dehydrogenase C-terminal domain-like"/>
    <property type="match status" value="1"/>
</dbReference>
<evidence type="ECO:0000313" key="6">
    <source>
        <dbReference type="EMBL" id="EKP94609.1"/>
    </source>
</evidence>
<feature type="region of interest" description="Disordered" evidence="4">
    <location>
        <begin position="286"/>
        <end position="326"/>
    </location>
</feature>
<evidence type="ECO:0000313" key="7">
    <source>
        <dbReference type="Proteomes" id="UP000005710"/>
    </source>
</evidence>
<dbReference type="AlphaFoldDB" id="K6Q110"/>
<feature type="region of interest" description="Disordered" evidence="4">
    <location>
        <begin position="339"/>
        <end position="358"/>
    </location>
</feature>
<dbReference type="InterPro" id="IPR050812">
    <property type="entry name" value="Preph/Arog_dehydrog"/>
</dbReference>
<dbReference type="HOGENOM" id="CLU_055968_1_1_9"/>
<dbReference type="Pfam" id="PF02153">
    <property type="entry name" value="PDH_N"/>
    <property type="match status" value="1"/>
</dbReference>
<proteinExistence type="inferred from homology"/>
<evidence type="ECO:0000256" key="2">
    <source>
        <dbReference type="ARBA" id="ARBA00023002"/>
    </source>
</evidence>
<comment type="caution">
    <text evidence="6">The sequence shown here is derived from an EMBL/GenBank/DDBJ whole genome shotgun (WGS) entry which is preliminary data.</text>
</comment>
<dbReference type="GO" id="GO:0006571">
    <property type="term" value="P:tyrosine biosynthetic process"/>
    <property type="evidence" value="ECO:0007669"/>
    <property type="project" value="InterPro"/>
</dbReference>
<organism evidence="6 7">
    <name type="scientific">Thermaerobacter subterraneus DSM 13965</name>
    <dbReference type="NCBI Taxonomy" id="867903"/>
    <lineage>
        <taxon>Bacteria</taxon>
        <taxon>Bacillati</taxon>
        <taxon>Bacillota</taxon>
        <taxon>Clostridia</taxon>
        <taxon>Eubacteriales</taxon>
        <taxon>Clostridiales Family XVII. Incertae Sedis</taxon>
        <taxon>Thermaerobacter</taxon>
    </lineage>
</organism>
<dbReference type="GO" id="GO:0070403">
    <property type="term" value="F:NAD+ binding"/>
    <property type="evidence" value="ECO:0007669"/>
    <property type="project" value="InterPro"/>
</dbReference>
<dbReference type="STRING" id="867903.ThesuDRAFT_02348"/>
<dbReference type="Pfam" id="PF20463">
    <property type="entry name" value="PDH_C"/>
    <property type="match status" value="1"/>
</dbReference>
<dbReference type="InterPro" id="IPR003099">
    <property type="entry name" value="Prephen_DH"/>
</dbReference>
<keyword evidence="7" id="KW-1185">Reference proteome</keyword>
<reference evidence="6" key="2">
    <citation type="submission" date="2012-10" db="EMBL/GenBank/DDBJ databases">
        <title>Improved high-quality draft of Thermaerobacter subterraneus C21, DSM 13965.</title>
        <authorList>
            <consortium name="DOE Joint Genome Institute"/>
            <person name="Eisen J."/>
            <person name="Huntemann M."/>
            <person name="Wei C.-L."/>
            <person name="Han J."/>
            <person name="Detter J.C."/>
            <person name="Han C."/>
            <person name="Tapia R."/>
            <person name="Chen A."/>
            <person name="Kyrpides N."/>
            <person name="Mavromatis K."/>
            <person name="Markowitz V."/>
            <person name="Szeto E."/>
            <person name="Ivanova N."/>
            <person name="Mikhailova N."/>
            <person name="Ovchinnikova G."/>
            <person name="Pagani I."/>
            <person name="Pati A."/>
            <person name="Goodwin L."/>
            <person name="Nordberg H.P."/>
            <person name="Cantor M.N."/>
            <person name="Hua S.X."/>
            <person name="Woyke T."/>
            <person name="Eisen J."/>
            <person name="Klenk H.-P."/>
        </authorList>
    </citation>
    <scope>NUCLEOTIDE SEQUENCE [LARGE SCALE GENOMIC DNA]</scope>
    <source>
        <strain evidence="6">DSM 13965</strain>
    </source>
</reference>
<feature type="compositionally biased region" description="Gly residues" evidence="4">
    <location>
        <begin position="291"/>
        <end position="309"/>
    </location>
</feature>
<dbReference type="InterPro" id="IPR046825">
    <property type="entry name" value="PDH_C"/>
</dbReference>
<dbReference type="InterPro" id="IPR036291">
    <property type="entry name" value="NAD(P)-bd_dom_sf"/>
</dbReference>
<comment type="similarity">
    <text evidence="1">Belongs to the prephenate/arogenate dehydrogenase family.</text>
</comment>
<dbReference type="EC" id="1.3.1.12" evidence="6"/>
<dbReference type="eggNOG" id="COG0287">
    <property type="taxonomic scope" value="Bacteria"/>
</dbReference>
<dbReference type="InterPro" id="IPR029752">
    <property type="entry name" value="D-isomer_DH_CS1"/>
</dbReference>
<sequence length="358" mass="36567">MPGPRGDGPVAASEPGGRPGGDRLERWRGRVLAVVGLGQIGGSLAAAARPLVGRVLGFDRDPAALDHALAAGWVDAGSSAGLDLLREADAVVLAVPLGAMPAVLEQARPFLRPGVLLTDTGSVKGPVVAAARQHVPAQVAFVGGHPMAGTERWGAAAADPGLFRGCTWVLTPAAPWGDEAARPWIPLLEAAGARVLLMDPVDHDRHVALASHLPLLVAAALAGTARRGAGSLPHLAGLVAGGFRDTTRVAGGHPVLGRDMLRANWVHLAPWLEILKEELDRLARAVSPAGPGEGPAGPEGRAGGTGAGGDDLTALPQGDEGGDPLFRYLDAARRFREAILHRPGPSAETARPGSSEDG</sequence>
<dbReference type="PANTHER" id="PTHR21363:SF0">
    <property type="entry name" value="PREPHENATE DEHYDROGENASE [NADP(+)]"/>
    <property type="match status" value="1"/>
</dbReference>
<feature type="domain" description="Prephenate/arogenate dehydrogenase" evidence="5">
    <location>
        <begin position="30"/>
        <end position="317"/>
    </location>
</feature>
<evidence type="ECO:0000259" key="5">
    <source>
        <dbReference type="PROSITE" id="PS51176"/>
    </source>
</evidence>
<dbReference type="GO" id="GO:0004665">
    <property type="term" value="F:prephenate dehydrogenase (NADP+) activity"/>
    <property type="evidence" value="ECO:0007669"/>
    <property type="project" value="InterPro"/>
</dbReference>